<evidence type="ECO:0000313" key="3">
    <source>
        <dbReference type="Proteomes" id="UP000265618"/>
    </source>
</evidence>
<sequence>MPSESESETEVESETELSDSETEVESETEIGDPDASVHPSVSHTDLSASDPGTLGSDPSALDLYYSQMRTEVECLREGERFHETQILEQRQHYENTLSSLSLSVQEAQSSVDRLVKQAEKAEKVS</sequence>
<evidence type="ECO:0000313" key="2">
    <source>
        <dbReference type="EMBL" id="GIQ88266.1"/>
    </source>
</evidence>
<feature type="compositionally biased region" description="Acidic residues" evidence="1">
    <location>
        <begin position="1"/>
        <end position="32"/>
    </location>
</feature>
<gene>
    <name evidence="2" type="ORF">KIPB_010474</name>
</gene>
<feature type="region of interest" description="Disordered" evidence="1">
    <location>
        <begin position="1"/>
        <end position="60"/>
    </location>
</feature>
<organism evidence="2 3">
    <name type="scientific">Kipferlia bialata</name>
    <dbReference type="NCBI Taxonomy" id="797122"/>
    <lineage>
        <taxon>Eukaryota</taxon>
        <taxon>Metamonada</taxon>
        <taxon>Carpediemonas-like organisms</taxon>
        <taxon>Kipferlia</taxon>
    </lineage>
</organism>
<accession>A0A9K3D593</accession>
<dbReference type="Proteomes" id="UP000265618">
    <property type="component" value="Unassembled WGS sequence"/>
</dbReference>
<dbReference type="AlphaFoldDB" id="A0A9K3D593"/>
<dbReference type="EMBL" id="BDIP01003908">
    <property type="protein sequence ID" value="GIQ88266.1"/>
    <property type="molecule type" value="Genomic_DNA"/>
</dbReference>
<keyword evidence="3" id="KW-1185">Reference proteome</keyword>
<evidence type="ECO:0000256" key="1">
    <source>
        <dbReference type="SAM" id="MobiDB-lite"/>
    </source>
</evidence>
<name>A0A9K3D593_9EUKA</name>
<proteinExistence type="predicted"/>
<reference evidence="2 3" key="1">
    <citation type="journal article" date="2018" name="PLoS ONE">
        <title>The draft genome of Kipferlia bialata reveals reductive genome evolution in fornicate parasites.</title>
        <authorList>
            <person name="Tanifuji G."/>
            <person name="Takabayashi S."/>
            <person name="Kume K."/>
            <person name="Takagi M."/>
            <person name="Nakayama T."/>
            <person name="Kamikawa R."/>
            <person name="Inagaki Y."/>
            <person name="Hashimoto T."/>
        </authorList>
    </citation>
    <scope>NUCLEOTIDE SEQUENCE [LARGE SCALE GENOMIC DNA]</scope>
    <source>
        <strain evidence="2">NY0173</strain>
    </source>
</reference>
<protein>
    <submittedName>
        <fullName evidence="2">Uncharacterized protein</fullName>
    </submittedName>
</protein>
<comment type="caution">
    <text evidence="2">The sequence shown here is derived from an EMBL/GenBank/DDBJ whole genome shotgun (WGS) entry which is preliminary data.</text>
</comment>